<feature type="domain" description="PITH" evidence="2">
    <location>
        <begin position="17"/>
        <end position="190"/>
    </location>
</feature>
<comment type="similarity">
    <text evidence="1">Belongs to the PITHD1 family.</text>
</comment>
<reference evidence="3" key="1">
    <citation type="journal article" date="2010" name="Science">
        <title>Plasticity of animal genome architecture unmasked by rapid evolution of a pelagic tunicate.</title>
        <authorList>
            <person name="Denoeud F."/>
            <person name="Henriet S."/>
            <person name="Mungpakdee S."/>
            <person name="Aury J.M."/>
            <person name="Da Silva C."/>
            <person name="Brinkmann H."/>
            <person name="Mikhaleva J."/>
            <person name="Olsen L.C."/>
            <person name="Jubin C."/>
            <person name="Canestro C."/>
            <person name="Bouquet J.M."/>
            <person name="Danks G."/>
            <person name="Poulain J."/>
            <person name="Campsteijn C."/>
            <person name="Adamski M."/>
            <person name="Cross I."/>
            <person name="Yadetie F."/>
            <person name="Muffato M."/>
            <person name="Louis A."/>
            <person name="Butcher S."/>
            <person name="Tsagkogeorga G."/>
            <person name="Konrad A."/>
            <person name="Singh S."/>
            <person name="Jensen M.F."/>
            <person name="Cong E.H."/>
            <person name="Eikeseth-Otteraa H."/>
            <person name="Noel B."/>
            <person name="Anthouard V."/>
            <person name="Porcel B.M."/>
            <person name="Kachouri-Lafond R."/>
            <person name="Nishino A."/>
            <person name="Ugolini M."/>
            <person name="Chourrout P."/>
            <person name="Nishida H."/>
            <person name="Aasland R."/>
            <person name="Huzurbazar S."/>
            <person name="Westhof E."/>
            <person name="Delsuc F."/>
            <person name="Lehrach H."/>
            <person name="Reinhardt R."/>
            <person name="Weissenbach J."/>
            <person name="Roy S.W."/>
            <person name="Artiguenave F."/>
            <person name="Postlethwait J.H."/>
            <person name="Manak J.R."/>
            <person name="Thompson E.M."/>
            <person name="Jaillon O."/>
            <person name="Du Pasquier L."/>
            <person name="Boudinot P."/>
            <person name="Liberles D.A."/>
            <person name="Volff J.N."/>
            <person name="Philippe H."/>
            <person name="Lenhard B."/>
            <person name="Roest Crollius H."/>
            <person name="Wincker P."/>
            <person name="Chourrout D."/>
        </authorList>
    </citation>
    <scope>NUCLEOTIDE SEQUENCE [LARGE SCALE GENOMIC DNA]</scope>
</reference>
<dbReference type="InParanoid" id="E4XXC0"/>
<dbReference type="OrthoDB" id="2635at2759"/>
<evidence type="ECO:0000256" key="1">
    <source>
        <dbReference type="ARBA" id="ARBA00025788"/>
    </source>
</evidence>
<dbReference type="SUPFAM" id="SSF49785">
    <property type="entry name" value="Galactose-binding domain-like"/>
    <property type="match status" value="1"/>
</dbReference>
<dbReference type="AlphaFoldDB" id="E4XXC0"/>
<proteinExistence type="inferred from homology"/>
<gene>
    <name evidence="3" type="ORF">GSOID_T00007302001</name>
</gene>
<dbReference type="InterPro" id="IPR010400">
    <property type="entry name" value="PITH_dom"/>
</dbReference>
<dbReference type="GO" id="GO:0005634">
    <property type="term" value="C:nucleus"/>
    <property type="evidence" value="ECO:0007669"/>
    <property type="project" value="TreeGrafter"/>
</dbReference>
<dbReference type="Proteomes" id="UP000001307">
    <property type="component" value="Unassembled WGS sequence"/>
</dbReference>
<dbReference type="InterPro" id="IPR045099">
    <property type="entry name" value="PITH1-like"/>
</dbReference>
<dbReference type="InterPro" id="IPR037047">
    <property type="entry name" value="PITH_dom_sf"/>
</dbReference>
<keyword evidence="4" id="KW-1185">Reference proteome</keyword>
<evidence type="ECO:0000313" key="3">
    <source>
        <dbReference type="EMBL" id="CBY14314.1"/>
    </source>
</evidence>
<dbReference type="InterPro" id="IPR008979">
    <property type="entry name" value="Galactose-bd-like_sf"/>
</dbReference>
<accession>E4XXC0</accession>
<dbReference type="PROSITE" id="PS51532">
    <property type="entry name" value="PITH"/>
    <property type="match status" value="1"/>
</dbReference>
<name>E4XXC0_OIKDI</name>
<dbReference type="EMBL" id="FN653273">
    <property type="protein sequence ID" value="CBY14314.1"/>
    <property type="molecule type" value="Genomic_DNA"/>
</dbReference>
<dbReference type="GO" id="GO:0005737">
    <property type="term" value="C:cytoplasm"/>
    <property type="evidence" value="ECO:0007669"/>
    <property type="project" value="UniProtKB-ARBA"/>
</dbReference>
<sequence>MAGHGHSHSCGGGCDHSLQYEFSTDFSLHTRINDSTFECLGEEVDGTGRKVFKNYDDRMEKETFVNSDCDPELLFNIPFTGNVKIFSIIIIGGEDDEQPTKVKIFKNTPGLTFDDAQGKKADQEIDLSPDPKGDLQYPLKAAKFSNVFHLSLFFPSSVGEDISKVYYIGLRGEFKKADRDQVLVANYELNANPADHKNPLTESSGHQIQ</sequence>
<dbReference type="Gene3D" id="2.60.120.470">
    <property type="entry name" value="PITH domain"/>
    <property type="match status" value="1"/>
</dbReference>
<dbReference type="PANTHER" id="PTHR12175:SF1">
    <property type="entry name" value="PITH DOMAIN-CONTAINING PROTEIN 1"/>
    <property type="match status" value="1"/>
</dbReference>
<evidence type="ECO:0000313" key="4">
    <source>
        <dbReference type="Proteomes" id="UP000001307"/>
    </source>
</evidence>
<dbReference type="PANTHER" id="PTHR12175">
    <property type="entry name" value="AD039 HT014 THIOREDOXIN FAMILY TRP26"/>
    <property type="match status" value="1"/>
</dbReference>
<evidence type="ECO:0000259" key="2">
    <source>
        <dbReference type="PROSITE" id="PS51532"/>
    </source>
</evidence>
<dbReference type="Pfam" id="PF06201">
    <property type="entry name" value="PITH"/>
    <property type="match status" value="1"/>
</dbReference>
<organism evidence="3">
    <name type="scientific">Oikopleura dioica</name>
    <name type="common">Tunicate</name>
    <dbReference type="NCBI Taxonomy" id="34765"/>
    <lineage>
        <taxon>Eukaryota</taxon>
        <taxon>Metazoa</taxon>
        <taxon>Chordata</taxon>
        <taxon>Tunicata</taxon>
        <taxon>Appendicularia</taxon>
        <taxon>Copelata</taxon>
        <taxon>Oikopleuridae</taxon>
        <taxon>Oikopleura</taxon>
    </lineage>
</organism>
<dbReference type="FunCoup" id="E4XXC0">
    <property type="interactions" value="516"/>
</dbReference>
<protein>
    <recommendedName>
        <fullName evidence="2">PITH domain-containing protein</fullName>
    </recommendedName>
</protein>